<keyword evidence="5" id="KW-1185">Reference proteome</keyword>
<comment type="caution">
    <text evidence="4">The sequence shown here is derived from an EMBL/GenBank/DDBJ whole genome shotgun (WGS) entry which is preliminary data.</text>
</comment>
<evidence type="ECO:0000256" key="1">
    <source>
        <dbReference type="ARBA" id="ARBA00022676"/>
    </source>
</evidence>
<dbReference type="NCBIfam" id="TIGR00696">
    <property type="entry name" value="wecG_tagA_cpsF"/>
    <property type="match status" value="1"/>
</dbReference>
<evidence type="ECO:0000256" key="3">
    <source>
        <dbReference type="SAM" id="MobiDB-lite"/>
    </source>
</evidence>
<accession>A0ABW2TDL8</accession>
<evidence type="ECO:0000313" key="5">
    <source>
        <dbReference type="Proteomes" id="UP001596514"/>
    </source>
</evidence>
<dbReference type="EMBL" id="JBHTEE010000001">
    <property type="protein sequence ID" value="MFC7605859.1"/>
    <property type="molecule type" value="Genomic_DNA"/>
</dbReference>
<gene>
    <name evidence="4" type="ORF">ACFQVD_37740</name>
</gene>
<dbReference type="Proteomes" id="UP001596514">
    <property type="component" value="Unassembled WGS sequence"/>
</dbReference>
<name>A0ABW2TDL8_9ACTN</name>
<dbReference type="InterPro" id="IPR004629">
    <property type="entry name" value="WecG_TagA_CpsF"/>
</dbReference>
<feature type="region of interest" description="Disordered" evidence="3">
    <location>
        <begin position="134"/>
        <end position="164"/>
    </location>
</feature>
<feature type="compositionally biased region" description="Low complexity" evidence="3">
    <location>
        <begin position="134"/>
        <end position="151"/>
    </location>
</feature>
<dbReference type="RefSeq" id="WP_386368787.1">
    <property type="nucleotide sequence ID" value="NZ_JBHTEE010000001.1"/>
</dbReference>
<evidence type="ECO:0000313" key="4">
    <source>
        <dbReference type="EMBL" id="MFC7605859.1"/>
    </source>
</evidence>
<dbReference type="CDD" id="cd06533">
    <property type="entry name" value="Glyco_transf_WecG_TagA"/>
    <property type="match status" value="1"/>
</dbReference>
<proteinExistence type="predicted"/>
<dbReference type="PANTHER" id="PTHR34136">
    <property type="match status" value="1"/>
</dbReference>
<dbReference type="PANTHER" id="PTHR34136:SF1">
    <property type="entry name" value="UDP-N-ACETYL-D-MANNOSAMINURONIC ACID TRANSFERASE"/>
    <property type="match status" value="1"/>
</dbReference>
<protein>
    <submittedName>
        <fullName evidence="4">WecB/TagA/CpsF family glycosyltransferase</fullName>
    </submittedName>
</protein>
<evidence type="ECO:0000256" key="2">
    <source>
        <dbReference type="ARBA" id="ARBA00022679"/>
    </source>
</evidence>
<reference evidence="5" key="1">
    <citation type="journal article" date="2019" name="Int. J. Syst. Evol. Microbiol.">
        <title>The Global Catalogue of Microorganisms (GCM) 10K type strain sequencing project: providing services to taxonomists for standard genome sequencing and annotation.</title>
        <authorList>
            <consortium name="The Broad Institute Genomics Platform"/>
            <consortium name="The Broad Institute Genome Sequencing Center for Infectious Disease"/>
            <person name="Wu L."/>
            <person name="Ma J."/>
        </authorList>
    </citation>
    <scope>NUCLEOTIDE SEQUENCE [LARGE SCALE GENOMIC DNA]</scope>
    <source>
        <strain evidence="5">JCM 10083</strain>
    </source>
</reference>
<dbReference type="Pfam" id="PF03808">
    <property type="entry name" value="Glyco_tran_WecG"/>
    <property type="match status" value="1"/>
</dbReference>
<organism evidence="4 5">
    <name type="scientific">Streptosporangium amethystogenes subsp. fukuiense</name>
    <dbReference type="NCBI Taxonomy" id="698418"/>
    <lineage>
        <taxon>Bacteria</taxon>
        <taxon>Bacillati</taxon>
        <taxon>Actinomycetota</taxon>
        <taxon>Actinomycetes</taxon>
        <taxon>Streptosporangiales</taxon>
        <taxon>Streptosporangiaceae</taxon>
        <taxon>Streptosporangium</taxon>
    </lineage>
</organism>
<feature type="compositionally biased region" description="Basic residues" evidence="3">
    <location>
        <begin position="152"/>
        <end position="164"/>
    </location>
</feature>
<keyword evidence="1" id="KW-0328">Glycosyltransferase</keyword>
<sequence>MTVRYGPQVAPPSAGQAVERLPVLARHGVQVVPLLPGRGAERPSMTARHDLLAAPSEVGRTADRPRASARYGLPVVPAVMGQVTGHPLAPSRYDPQIAPFATGKAVHAVMSIPPVTDHRSATTGYGPVPGLPAVAGRAGTPAARRGATQVAPRRRPRPDKATRRRLRRRVRVAGVAIDPMTEGEVVDHVVAALKRGEGGHLVTPNIDISRIVARDERARGFVEGADLAVADGMPLVWAARLLGTPLPGRVAGADLIWSLSEAAAFYRHPVYLLGGPAGAAVQAACELVGRHPKLMIAGVDAPPYGFEDDPESYARVRDAVIAAAPRLVFVGLGFPKQERLIASLRRDLPGTWFVGCGSAIAFAAGTVRRAPAWMRGGGLEWLFRLTREPGRLARRYLVDDLPYALRLLAVSLLRGLFS</sequence>
<keyword evidence="2" id="KW-0808">Transferase</keyword>